<gene>
    <name evidence="2" type="ORF">ACG00Y_01465</name>
</gene>
<evidence type="ECO:0000313" key="2">
    <source>
        <dbReference type="EMBL" id="MFG6428560.1"/>
    </source>
</evidence>
<protein>
    <recommendedName>
        <fullName evidence="4">PEP-CTERM sorting domain-containing protein</fullName>
    </recommendedName>
</protein>
<feature type="chain" id="PRO_5045616550" description="PEP-CTERM sorting domain-containing protein" evidence="1">
    <location>
        <begin position="21"/>
        <end position="252"/>
    </location>
</feature>
<proteinExistence type="predicted"/>
<feature type="signal peptide" evidence="1">
    <location>
        <begin position="1"/>
        <end position="20"/>
    </location>
</feature>
<keyword evidence="3" id="KW-1185">Reference proteome</keyword>
<organism evidence="2 3">
    <name type="scientific">Pelomonas parva</name>
    <dbReference type="NCBI Taxonomy" id="3299032"/>
    <lineage>
        <taxon>Bacteria</taxon>
        <taxon>Pseudomonadati</taxon>
        <taxon>Pseudomonadota</taxon>
        <taxon>Betaproteobacteria</taxon>
        <taxon>Burkholderiales</taxon>
        <taxon>Sphaerotilaceae</taxon>
        <taxon>Roseateles</taxon>
    </lineage>
</organism>
<dbReference type="RefSeq" id="WP_394475492.1">
    <property type="nucleotide sequence ID" value="NZ_JBIGHV010000001.1"/>
</dbReference>
<evidence type="ECO:0000313" key="3">
    <source>
        <dbReference type="Proteomes" id="UP001606210"/>
    </source>
</evidence>
<dbReference type="EMBL" id="JBIGHV010000001">
    <property type="protein sequence ID" value="MFG6428560.1"/>
    <property type="molecule type" value="Genomic_DNA"/>
</dbReference>
<evidence type="ECO:0008006" key="4">
    <source>
        <dbReference type="Google" id="ProtNLM"/>
    </source>
</evidence>
<evidence type="ECO:0000256" key="1">
    <source>
        <dbReference type="SAM" id="SignalP"/>
    </source>
</evidence>
<comment type="caution">
    <text evidence="2">The sequence shown here is derived from an EMBL/GenBank/DDBJ whole genome shotgun (WGS) entry which is preliminary data.</text>
</comment>
<reference evidence="2 3" key="1">
    <citation type="submission" date="2024-08" db="EMBL/GenBank/DDBJ databases">
        <authorList>
            <person name="Lu H."/>
        </authorList>
    </citation>
    <scope>NUCLEOTIDE SEQUENCE [LARGE SCALE GENOMIC DNA]</scope>
    <source>
        <strain evidence="2 3">LYH14W</strain>
    </source>
</reference>
<name>A0ABW7EYP0_9BURK</name>
<dbReference type="Proteomes" id="UP001606210">
    <property type="component" value="Unassembled WGS sequence"/>
</dbReference>
<sequence>MPHTRLALALLIALAGPAQALILDAAPNKVFTSASAEAAFEGAASLTANDTQTAVIEYPGLPGGAAAGVALRPFSGAAKDQASGSLAISFLGGAGALADSFSFTFSGTVSAESALAAPGDPASARVTLQGAMFFYLDPLFTGLPAGSLLGSLRVDGLRTALPYESFSMTLSDETAGTSSLLTPGGPGADLPLLMGHGYSVTAAYTMAVPHGIDPDFALVLGGTAALQPVPEPNSGWLALLGLAWLASRRRPC</sequence>
<accession>A0ABW7EYP0</accession>
<keyword evidence="1" id="KW-0732">Signal</keyword>